<dbReference type="GO" id="GO:0008757">
    <property type="term" value="F:S-adenosylmethionine-dependent methyltransferase activity"/>
    <property type="evidence" value="ECO:0007669"/>
    <property type="project" value="InterPro"/>
</dbReference>
<dbReference type="AlphaFoldDB" id="A0A6B2LJW9"/>
<dbReference type="SUPFAM" id="SSF53335">
    <property type="entry name" value="S-adenosyl-L-methionine-dependent methyltransferases"/>
    <property type="match status" value="1"/>
</dbReference>
<proteinExistence type="inferred from homology"/>
<organism evidence="5">
    <name type="scientific">Arcella intermedia</name>
    <dbReference type="NCBI Taxonomy" id="1963864"/>
    <lineage>
        <taxon>Eukaryota</taxon>
        <taxon>Amoebozoa</taxon>
        <taxon>Tubulinea</taxon>
        <taxon>Elardia</taxon>
        <taxon>Arcellinida</taxon>
        <taxon>Sphaerothecina</taxon>
        <taxon>Arcellidae</taxon>
        <taxon>Arcella</taxon>
    </lineage>
</organism>
<dbReference type="InterPro" id="IPR051419">
    <property type="entry name" value="Lys/N-term_MeTrsfase_sf"/>
</dbReference>
<accession>A0A6B2LJW9</accession>
<keyword evidence="2" id="KW-0489">Methyltransferase</keyword>
<protein>
    <recommendedName>
        <fullName evidence="4">Methyltransferase type 11 domain-containing protein</fullName>
    </recommendedName>
</protein>
<dbReference type="CDD" id="cd02440">
    <property type="entry name" value="AdoMet_MTases"/>
    <property type="match status" value="1"/>
</dbReference>
<sequence length="177" mass="20351">METGEHHEWALEFEELYPTMGPLLKADQRMLVLGCGNSTFSEKLYDTGYHKITNIDSIEEVIEYMRSQHLPTRPHMEWATMDATKLSFPDNHFDVVFDKTLLDCLMCATDYQAKVTAFFKEAKRVGKQGGLYISVTINPKVEDVAQHITEHLSQPKIIQITGKQGHLFHFLHVNINK</sequence>
<keyword evidence="3" id="KW-0808">Transferase</keyword>
<name>A0A6B2LJW9_9EUKA</name>
<evidence type="ECO:0000256" key="1">
    <source>
        <dbReference type="ARBA" id="ARBA00008361"/>
    </source>
</evidence>
<evidence type="ECO:0000256" key="3">
    <source>
        <dbReference type="ARBA" id="ARBA00022679"/>
    </source>
</evidence>
<comment type="similarity">
    <text evidence="1">Belongs to the methyltransferase superfamily.</text>
</comment>
<dbReference type="Gene3D" id="3.40.50.150">
    <property type="entry name" value="Vaccinia Virus protein VP39"/>
    <property type="match status" value="1"/>
</dbReference>
<evidence type="ECO:0000313" key="5">
    <source>
        <dbReference type="EMBL" id="NDV37285.1"/>
    </source>
</evidence>
<evidence type="ECO:0000256" key="2">
    <source>
        <dbReference type="ARBA" id="ARBA00022603"/>
    </source>
</evidence>
<dbReference type="EMBL" id="GIBP01008316">
    <property type="protein sequence ID" value="NDV37285.1"/>
    <property type="molecule type" value="Transcribed_RNA"/>
</dbReference>
<dbReference type="PANTHER" id="PTHR12176">
    <property type="entry name" value="SAM-DEPENDENT METHYLTRANSFERASE SUPERFAMILY PROTEIN"/>
    <property type="match status" value="1"/>
</dbReference>
<dbReference type="Pfam" id="PF08241">
    <property type="entry name" value="Methyltransf_11"/>
    <property type="match status" value="1"/>
</dbReference>
<reference evidence="5" key="1">
    <citation type="journal article" date="2020" name="J. Eukaryot. Microbiol.">
        <title>De novo Sequencing, Assembly and Annotation of the Transcriptome for the Free-Living Testate Amoeba Arcella intermedia.</title>
        <authorList>
            <person name="Ribeiro G.M."/>
            <person name="Porfirio-Sousa A.L."/>
            <person name="Maurer-Alcala X.X."/>
            <person name="Katz L.A."/>
            <person name="Lahr D.J.G."/>
        </authorList>
    </citation>
    <scope>NUCLEOTIDE SEQUENCE</scope>
</reference>
<dbReference type="InterPro" id="IPR013216">
    <property type="entry name" value="Methyltransf_11"/>
</dbReference>
<evidence type="ECO:0000259" key="4">
    <source>
        <dbReference type="Pfam" id="PF08241"/>
    </source>
</evidence>
<dbReference type="GO" id="GO:0032259">
    <property type="term" value="P:methylation"/>
    <property type="evidence" value="ECO:0007669"/>
    <property type="project" value="UniProtKB-KW"/>
</dbReference>
<feature type="domain" description="Methyltransferase type 11" evidence="4">
    <location>
        <begin position="32"/>
        <end position="133"/>
    </location>
</feature>
<dbReference type="InterPro" id="IPR029063">
    <property type="entry name" value="SAM-dependent_MTases_sf"/>
</dbReference>